<sequence>MPDKAAMATTLHRTECKRTHLHRVRDNKH</sequence>
<protein>
    <submittedName>
        <fullName evidence="1">Uncharacterized protein</fullName>
    </submittedName>
</protein>
<evidence type="ECO:0000313" key="1">
    <source>
        <dbReference type="EMBL" id="MDQ0110712.1"/>
    </source>
</evidence>
<dbReference type="Proteomes" id="UP001229346">
    <property type="component" value="Unassembled WGS sequence"/>
</dbReference>
<keyword evidence="2" id="KW-1185">Reference proteome</keyword>
<proteinExistence type="predicted"/>
<reference evidence="1 2" key="1">
    <citation type="submission" date="2023-07" db="EMBL/GenBank/DDBJ databases">
        <title>Sorghum-associated microbial communities from plants grown in Nebraska, USA.</title>
        <authorList>
            <person name="Schachtman D."/>
        </authorList>
    </citation>
    <scope>NUCLEOTIDE SEQUENCE [LARGE SCALE GENOMIC DNA]</scope>
    <source>
        <strain evidence="1 2">CC482</strain>
    </source>
</reference>
<dbReference type="EMBL" id="JAUSSU010000001">
    <property type="protein sequence ID" value="MDQ0110712.1"/>
    <property type="molecule type" value="Genomic_DNA"/>
</dbReference>
<accession>A0ABT9TUH5</accession>
<gene>
    <name evidence="1" type="ORF">J2T15_000128</name>
</gene>
<organism evidence="1 2">
    <name type="scientific">Paenibacillus harenae</name>
    <dbReference type="NCBI Taxonomy" id="306543"/>
    <lineage>
        <taxon>Bacteria</taxon>
        <taxon>Bacillati</taxon>
        <taxon>Bacillota</taxon>
        <taxon>Bacilli</taxon>
        <taxon>Bacillales</taxon>
        <taxon>Paenibacillaceae</taxon>
        <taxon>Paenibacillus</taxon>
    </lineage>
</organism>
<name>A0ABT9TUH5_PAEHA</name>
<comment type="caution">
    <text evidence="1">The sequence shown here is derived from an EMBL/GenBank/DDBJ whole genome shotgun (WGS) entry which is preliminary data.</text>
</comment>
<evidence type="ECO:0000313" key="2">
    <source>
        <dbReference type="Proteomes" id="UP001229346"/>
    </source>
</evidence>